<evidence type="ECO:0000313" key="2">
    <source>
        <dbReference type="EMBL" id="KAG6927293.1"/>
    </source>
</evidence>
<proteinExistence type="predicted"/>
<keyword evidence="3" id="KW-1185">Reference proteome</keyword>
<dbReference type="AlphaFoldDB" id="A0A8T1SF91"/>
<evidence type="ECO:0000256" key="1">
    <source>
        <dbReference type="SAM" id="MobiDB-lite"/>
    </source>
</evidence>
<accession>A0A8T1SF91</accession>
<protein>
    <submittedName>
        <fullName evidence="2">Uncharacterized protein</fullName>
    </submittedName>
</protein>
<dbReference type="OrthoDB" id="10018446at2759"/>
<comment type="caution">
    <text evidence="2">The sequence shown here is derived from an EMBL/GenBank/DDBJ whole genome shotgun (WGS) entry which is preliminary data.</text>
</comment>
<dbReference type="Proteomes" id="UP000765507">
    <property type="component" value="Unassembled WGS sequence"/>
</dbReference>
<feature type="region of interest" description="Disordered" evidence="1">
    <location>
        <begin position="118"/>
        <end position="138"/>
    </location>
</feature>
<name>A0A8T1SF91_CHESE</name>
<evidence type="ECO:0000313" key="3">
    <source>
        <dbReference type="Proteomes" id="UP000765507"/>
    </source>
</evidence>
<organism evidence="2 3">
    <name type="scientific">Chelydra serpentina</name>
    <name type="common">Snapping turtle</name>
    <name type="synonym">Testudo serpentina</name>
    <dbReference type="NCBI Taxonomy" id="8475"/>
    <lineage>
        <taxon>Eukaryota</taxon>
        <taxon>Metazoa</taxon>
        <taxon>Chordata</taxon>
        <taxon>Craniata</taxon>
        <taxon>Vertebrata</taxon>
        <taxon>Euteleostomi</taxon>
        <taxon>Archelosauria</taxon>
        <taxon>Testudinata</taxon>
        <taxon>Testudines</taxon>
        <taxon>Cryptodira</taxon>
        <taxon>Durocryptodira</taxon>
        <taxon>Americhelydia</taxon>
        <taxon>Chelydroidea</taxon>
        <taxon>Chelydridae</taxon>
        <taxon>Chelydra</taxon>
    </lineage>
</organism>
<reference evidence="2 3" key="1">
    <citation type="journal article" date="2020" name="G3 (Bethesda)">
        <title>Draft Genome of the Common Snapping Turtle, Chelydra serpentina, a Model for Phenotypic Plasticity in Reptiles.</title>
        <authorList>
            <person name="Das D."/>
            <person name="Singh S.K."/>
            <person name="Bierstedt J."/>
            <person name="Erickson A."/>
            <person name="Galli G.L.J."/>
            <person name="Crossley D.A. 2nd"/>
            <person name="Rhen T."/>
        </authorList>
    </citation>
    <scope>NUCLEOTIDE SEQUENCE [LARGE SCALE GENOMIC DNA]</scope>
    <source>
        <strain evidence="2">KW</strain>
    </source>
</reference>
<dbReference type="EMBL" id="JAHGAV010000261">
    <property type="protein sequence ID" value="KAG6927293.1"/>
    <property type="molecule type" value="Genomic_DNA"/>
</dbReference>
<gene>
    <name evidence="2" type="ORF">G0U57_010089</name>
</gene>
<sequence>MLLSVTGISLLSLGRFDSINLLCTIPASKASLQQQPFPTLHLPLLQREREGPAGTAPLPLIFPCSLGPMSPVPNEADPEVPRMDPRILIFLLYVMILHELVSGWMEYQKQVTKPKKQAGPVWSSSFTRSNHSGSSRRLLHSVRRERYRDWRKPGRIIRKA</sequence>
<feature type="compositionally biased region" description="Polar residues" evidence="1">
    <location>
        <begin position="122"/>
        <end position="135"/>
    </location>
</feature>